<evidence type="ECO:0000313" key="2">
    <source>
        <dbReference type="Proteomes" id="UP000192796"/>
    </source>
</evidence>
<dbReference type="EMBL" id="LVYD01000124">
    <property type="protein sequence ID" value="OQP57252.1"/>
    <property type="molecule type" value="Genomic_DNA"/>
</dbReference>
<dbReference type="STRING" id="1703345.A3860_11900"/>
<protein>
    <recommendedName>
        <fullName evidence="3">Gliding motility-associated C-terminal domain-containing protein</fullName>
    </recommendedName>
</protein>
<evidence type="ECO:0008006" key="3">
    <source>
        <dbReference type="Google" id="ProtNLM"/>
    </source>
</evidence>
<keyword evidence="2" id="KW-1185">Reference proteome</keyword>
<proteinExistence type="predicted"/>
<organism evidence="1 2">
    <name type="scientific">Niastella vici</name>
    <dbReference type="NCBI Taxonomy" id="1703345"/>
    <lineage>
        <taxon>Bacteria</taxon>
        <taxon>Pseudomonadati</taxon>
        <taxon>Bacteroidota</taxon>
        <taxon>Chitinophagia</taxon>
        <taxon>Chitinophagales</taxon>
        <taxon>Chitinophagaceae</taxon>
        <taxon>Niastella</taxon>
    </lineage>
</organism>
<evidence type="ECO:0000313" key="1">
    <source>
        <dbReference type="EMBL" id="OQP57252.1"/>
    </source>
</evidence>
<accession>A0A1V9FFV6</accession>
<name>A0A1V9FFV6_9BACT</name>
<dbReference type="Pfam" id="PF13585">
    <property type="entry name" value="CHU_C"/>
    <property type="match status" value="1"/>
</dbReference>
<sequence length="68" mass="7931">MKGYIELNYFRIYNRWGQIIFETKTLNDGWNGTWNGALQQTGTYIWVAEGIDLLGNTIRDKGSFVLIR</sequence>
<gene>
    <name evidence="1" type="ORF">A3860_11900</name>
</gene>
<dbReference type="AlphaFoldDB" id="A0A1V9FFV6"/>
<dbReference type="Proteomes" id="UP000192796">
    <property type="component" value="Unassembled WGS sequence"/>
</dbReference>
<dbReference type="RefSeq" id="WP_394334806.1">
    <property type="nucleotide sequence ID" value="NZ_LVYD01000124.1"/>
</dbReference>
<reference evidence="1 2" key="1">
    <citation type="submission" date="2016-03" db="EMBL/GenBank/DDBJ databases">
        <title>Niastella vici sp. nov., isolated from farmland soil.</title>
        <authorList>
            <person name="Chen L."/>
            <person name="Wang D."/>
            <person name="Yang S."/>
            <person name="Wang G."/>
        </authorList>
    </citation>
    <scope>NUCLEOTIDE SEQUENCE [LARGE SCALE GENOMIC DNA]</scope>
    <source>
        <strain evidence="1 2">DJ57</strain>
    </source>
</reference>
<comment type="caution">
    <text evidence="1">The sequence shown here is derived from an EMBL/GenBank/DDBJ whole genome shotgun (WGS) entry which is preliminary data.</text>
</comment>